<dbReference type="EMBL" id="RKLO01000003">
    <property type="protein sequence ID" value="RVW03130.1"/>
    <property type="molecule type" value="Genomic_DNA"/>
</dbReference>
<sequence length="303" mass="33649">MDPLVSEVREFNRFYTRAVGLEPLAPESSPFSLTEACVLDELASHGSVPVADLSRELGQDAGSLGKVLSQFADAGLVGSEAPVTESLGQRVFLTQHGRDAFTELDTARDRATDALLSSLGRTQRRELVEAMARIRRALGKQVRSADLVLRAPDPGDLGWVIEQHGSIYAREYQWDATLEVTVTKIVADFAERNGSREAAWIAELDGERIGCVFCVATDQAATAQLRLLFVDPSARNMGVGTRLVDESLRFAKQSDYNRIMLWTIEVLTAARRIYAKSGFRIDHREPEYHFGQDLVSEYWSRAL</sequence>
<dbReference type="AlphaFoldDB" id="A0A3S3B4P9"/>
<evidence type="ECO:0000313" key="4">
    <source>
        <dbReference type="Proteomes" id="UP000283479"/>
    </source>
</evidence>
<comment type="caution">
    <text evidence="3">The sequence shown here is derived from an EMBL/GenBank/DDBJ whole genome shotgun (WGS) entry which is preliminary data.</text>
</comment>
<dbReference type="SUPFAM" id="SSF46785">
    <property type="entry name" value="Winged helix' DNA-binding domain"/>
    <property type="match status" value="1"/>
</dbReference>
<dbReference type="CDD" id="cd04301">
    <property type="entry name" value="NAT_SF"/>
    <property type="match status" value="1"/>
</dbReference>
<dbReference type="Proteomes" id="UP000283479">
    <property type="component" value="Unassembled WGS sequence"/>
</dbReference>
<dbReference type="SUPFAM" id="SSF55729">
    <property type="entry name" value="Acyl-CoA N-acyltransferases (Nat)"/>
    <property type="match status" value="1"/>
</dbReference>
<reference evidence="3 4" key="1">
    <citation type="submission" date="2018-11" db="EMBL/GenBank/DDBJ databases">
        <title>Rhodococcus spongicola sp. nov. and Rhodococcus xishaensis sp. nov. from marine sponges.</title>
        <authorList>
            <person name="Li L."/>
            <person name="Lin H.W."/>
        </authorList>
    </citation>
    <scope>NUCLEOTIDE SEQUENCE [LARGE SCALE GENOMIC DNA]</scope>
    <source>
        <strain evidence="3 4">LHW51113</strain>
    </source>
</reference>
<dbReference type="PANTHER" id="PTHR13947">
    <property type="entry name" value="GNAT FAMILY N-ACETYLTRANSFERASE"/>
    <property type="match status" value="1"/>
</dbReference>
<dbReference type="InterPro" id="IPR050769">
    <property type="entry name" value="NAT_camello-type"/>
</dbReference>
<name>A0A3S3B4P9_9NOCA</name>
<evidence type="ECO:0000259" key="2">
    <source>
        <dbReference type="PROSITE" id="PS51186"/>
    </source>
</evidence>
<feature type="domain" description="N-acetyltransferase" evidence="2">
    <location>
        <begin position="147"/>
        <end position="303"/>
    </location>
</feature>
<dbReference type="InterPro" id="IPR036390">
    <property type="entry name" value="WH_DNA-bd_sf"/>
</dbReference>
<evidence type="ECO:0000313" key="3">
    <source>
        <dbReference type="EMBL" id="RVW03130.1"/>
    </source>
</evidence>
<proteinExistence type="predicted"/>
<dbReference type="Gene3D" id="3.40.630.30">
    <property type="match status" value="1"/>
</dbReference>
<protein>
    <submittedName>
        <fullName evidence="3">MarR family transcriptional regulator</fullName>
    </submittedName>
</protein>
<dbReference type="Pfam" id="PF00583">
    <property type="entry name" value="Acetyltransf_1"/>
    <property type="match status" value="1"/>
</dbReference>
<dbReference type="GO" id="GO:0008080">
    <property type="term" value="F:N-acetyltransferase activity"/>
    <property type="evidence" value="ECO:0007669"/>
    <property type="project" value="InterPro"/>
</dbReference>
<dbReference type="InterPro" id="IPR036388">
    <property type="entry name" value="WH-like_DNA-bd_sf"/>
</dbReference>
<organism evidence="3 4">
    <name type="scientific">Rhodococcus xishaensis</name>
    <dbReference type="NCBI Taxonomy" id="2487364"/>
    <lineage>
        <taxon>Bacteria</taxon>
        <taxon>Bacillati</taxon>
        <taxon>Actinomycetota</taxon>
        <taxon>Actinomycetes</taxon>
        <taxon>Mycobacteriales</taxon>
        <taxon>Nocardiaceae</taxon>
        <taxon>Rhodococcus</taxon>
    </lineage>
</organism>
<dbReference type="PANTHER" id="PTHR13947:SF37">
    <property type="entry name" value="LD18367P"/>
    <property type="match status" value="1"/>
</dbReference>
<dbReference type="OrthoDB" id="273614at2"/>
<gene>
    <name evidence="3" type="ORF">EGT50_08790</name>
</gene>
<accession>A0A3S3B4P9</accession>
<keyword evidence="1" id="KW-0808">Transferase</keyword>
<dbReference type="Gene3D" id="1.10.10.10">
    <property type="entry name" value="Winged helix-like DNA-binding domain superfamily/Winged helix DNA-binding domain"/>
    <property type="match status" value="1"/>
</dbReference>
<dbReference type="InterPro" id="IPR016181">
    <property type="entry name" value="Acyl_CoA_acyltransferase"/>
</dbReference>
<dbReference type="PROSITE" id="PS51186">
    <property type="entry name" value="GNAT"/>
    <property type="match status" value="1"/>
</dbReference>
<keyword evidence="4" id="KW-1185">Reference proteome</keyword>
<evidence type="ECO:0000256" key="1">
    <source>
        <dbReference type="ARBA" id="ARBA00022679"/>
    </source>
</evidence>
<dbReference type="InterPro" id="IPR000182">
    <property type="entry name" value="GNAT_dom"/>
</dbReference>